<dbReference type="PROSITE" id="PS00678">
    <property type="entry name" value="WD_REPEATS_1"/>
    <property type="match status" value="6"/>
</dbReference>
<dbReference type="InterPro" id="IPR019775">
    <property type="entry name" value="WD40_repeat_CS"/>
</dbReference>
<organism evidence="5 6">
    <name type="scientific">Reticulibacter mediterranei</name>
    <dbReference type="NCBI Taxonomy" id="2778369"/>
    <lineage>
        <taxon>Bacteria</taxon>
        <taxon>Bacillati</taxon>
        <taxon>Chloroflexota</taxon>
        <taxon>Ktedonobacteria</taxon>
        <taxon>Ktedonobacterales</taxon>
        <taxon>Reticulibacteraceae</taxon>
        <taxon>Reticulibacter</taxon>
    </lineage>
</organism>
<proteinExistence type="predicted"/>
<dbReference type="InterPro" id="IPR024977">
    <property type="entry name" value="Apc4-like_WD40_dom"/>
</dbReference>
<dbReference type="SMART" id="SM00320">
    <property type="entry name" value="WD40"/>
    <property type="match status" value="14"/>
</dbReference>
<protein>
    <recommendedName>
        <fullName evidence="4">HTH cro/C1-type domain-containing protein</fullName>
    </recommendedName>
</protein>
<dbReference type="InterPro" id="IPR001680">
    <property type="entry name" value="WD40_rpt"/>
</dbReference>
<dbReference type="InterPro" id="IPR027417">
    <property type="entry name" value="P-loop_NTPase"/>
</dbReference>
<dbReference type="InterPro" id="IPR001646">
    <property type="entry name" value="5peptide_repeat"/>
</dbReference>
<comment type="caution">
    <text evidence="5">The sequence shown here is derived from an EMBL/GenBank/DDBJ whole genome shotgun (WGS) entry which is preliminary data.</text>
</comment>
<feature type="repeat" description="WD" evidence="3">
    <location>
        <begin position="886"/>
        <end position="918"/>
    </location>
</feature>
<dbReference type="GO" id="GO:0003677">
    <property type="term" value="F:DNA binding"/>
    <property type="evidence" value="ECO:0007669"/>
    <property type="project" value="InterPro"/>
</dbReference>
<feature type="repeat" description="WD" evidence="3">
    <location>
        <begin position="715"/>
        <end position="756"/>
    </location>
</feature>
<dbReference type="PROSITE" id="PS50943">
    <property type="entry name" value="HTH_CROC1"/>
    <property type="match status" value="1"/>
</dbReference>
<dbReference type="PANTHER" id="PTHR19848">
    <property type="entry name" value="WD40 REPEAT PROTEIN"/>
    <property type="match status" value="1"/>
</dbReference>
<evidence type="ECO:0000313" key="5">
    <source>
        <dbReference type="EMBL" id="GHP00256.1"/>
    </source>
</evidence>
<dbReference type="SUPFAM" id="SSF141571">
    <property type="entry name" value="Pentapeptide repeat-like"/>
    <property type="match status" value="1"/>
</dbReference>
<dbReference type="GO" id="GO:0043531">
    <property type="term" value="F:ADP binding"/>
    <property type="evidence" value="ECO:0007669"/>
    <property type="project" value="InterPro"/>
</dbReference>
<dbReference type="Gene3D" id="2.160.20.80">
    <property type="entry name" value="E3 ubiquitin-protein ligase SopA"/>
    <property type="match status" value="1"/>
</dbReference>
<dbReference type="InterPro" id="IPR010982">
    <property type="entry name" value="Lambda_DNA-bd_dom_sf"/>
</dbReference>
<dbReference type="Pfam" id="PF12894">
    <property type="entry name" value="ANAPC4_WD40"/>
    <property type="match status" value="1"/>
</dbReference>
<dbReference type="SUPFAM" id="SSF52540">
    <property type="entry name" value="P-loop containing nucleoside triphosphate hydrolases"/>
    <property type="match status" value="1"/>
</dbReference>
<dbReference type="AlphaFoldDB" id="A0A8J3N960"/>
<dbReference type="InterPro" id="IPR001387">
    <property type="entry name" value="Cro/C1-type_HTH"/>
</dbReference>
<evidence type="ECO:0000259" key="4">
    <source>
        <dbReference type="PROSITE" id="PS50943"/>
    </source>
</evidence>
<evidence type="ECO:0000256" key="1">
    <source>
        <dbReference type="ARBA" id="ARBA00022574"/>
    </source>
</evidence>
<dbReference type="Pfam" id="PF00400">
    <property type="entry name" value="WD40"/>
    <property type="match status" value="10"/>
</dbReference>
<evidence type="ECO:0000256" key="2">
    <source>
        <dbReference type="ARBA" id="ARBA00022737"/>
    </source>
</evidence>
<feature type="repeat" description="WD" evidence="3">
    <location>
        <begin position="673"/>
        <end position="714"/>
    </location>
</feature>
<feature type="repeat" description="WD" evidence="3">
    <location>
        <begin position="1016"/>
        <end position="1057"/>
    </location>
</feature>
<dbReference type="Pfam" id="PF01381">
    <property type="entry name" value="HTH_3"/>
    <property type="match status" value="1"/>
</dbReference>
<feature type="repeat" description="WD" evidence="3">
    <location>
        <begin position="928"/>
        <end position="969"/>
    </location>
</feature>
<keyword evidence="1 3" id="KW-0853">WD repeat</keyword>
<reference evidence="5" key="1">
    <citation type="submission" date="2020-10" db="EMBL/GenBank/DDBJ databases">
        <title>Taxonomic study of unclassified bacteria belonging to the class Ktedonobacteria.</title>
        <authorList>
            <person name="Yabe S."/>
            <person name="Wang C.M."/>
            <person name="Zheng Y."/>
            <person name="Sakai Y."/>
            <person name="Cavaletti L."/>
            <person name="Monciardini P."/>
            <person name="Donadio S."/>
        </authorList>
    </citation>
    <scope>NUCLEOTIDE SEQUENCE</scope>
    <source>
        <strain evidence="5">ID150040</strain>
    </source>
</reference>
<feature type="repeat" description="WD" evidence="3">
    <location>
        <begin position="1103"/>
        <end position="1144"/>
    </location>
</feature>
<feature type="repeat" description="WD" evidence="3">
    <location>
        <begin position="760"/>
        <end position="801"/>
    </location>
</feature>
<dbReference type="InterPro" id="IPR020472">
    <property type="entry name" value="WD40_PAC1"/>
</dbReference>
<dbReference type="CDD" id="cd00200">
    <property type="entry name" value="WD40"/>
    <property type="match status" value="2"/>
</dbReference>
<dbReference type="Pfam" id="PF00805">
    <property type="entry name" value="Pentapeptide"/>
    <property type="match status" value="1"/>
</dbReference>
<dbReference type="InterPro" id="IPR002182">
    <property type="entry name" value="NB-ARC"/>
</dbReference>
<dbReference type="RefSeq" id="WP_220210810.1">
    <property type="nucleotide sequence ID" value="NZ_BNJK01000002.1"/>
</dbReference>
<dbReference type="PRINTS" id="PR00320">
    <property type="entry name" value="GPROTEINBRPT"/>
</dbReference>
<dbReference type="Pfam" id="PF00931">
    <property type="entry name" value="NB-ARC"/>
    <property type="match status" value="1"/>
</dbReference>
<dbReference type="PROSITE" id="PS50294">
    <property type="entry name" value="WD_REPEATS_REGION"/>
    <property type="match status" value="10"/>
</dbReference>
<dbReference type="Gene3D" id="3.40.50.300">
    <property type="entry name" value="P-loop containing nucleotide triphosphate hydrolases"/>
    <property type="match status" value="1"/>
</dbReference>
<dbReference type="InterPro" id="IPR011047">
    <property type="entry name" value="Quinoprotein_ADH-like_sf"/>
</dbReference>
<dbReference type="CDD" id="cd00093">
    <property type="entry name" value="HTH_XRE"/>
    <property type="match status" value="1"/>
</dbReference>
<dbReference type="SUPFAM" id="SSF47413">
    <property type="entry name" value="lambda repressor-like DNA-binding domains"/>
    <property type="match status" value="1"/>
</dbReference>
<evidence type="ECO:0000256" key="3">
    <source>
        <dbReference type="PROSITE-ProRule" id="PRU00221"/>
    </source>
</evidence>
<dbReference type="Gene3D" id="1.10.260.40">
    <property type="entry name" value="lambda repressor-like DNA-binding domains"/>
    <property type="match status" value="1"/>
</dbReference>
<feature type="repeat" description="WD" evidence="3">
    <location>
        <begin position="632"/>
        <end position="673"/>
    </location>
</feature>
<feature type="domain" description="HTH cro/C1-type" evidence="4">
    <location>
        <begin position="17"/>
        <end position="59"/>
    </location>
</feature>
<feature type="repeat" description="WD" evidence="3">
    <location>
        <begin position="1145"/>
        <end position="1186"/>
    </location>
</feature>
<sequence length="1225" mass="135500">MKRSSYGERDYAFGQLMLRLRLTIRLTQAGLADLLGVSRHAIGKWEVGESYPKAEHLKAFIALCRQRQAFAAPREAEEIRALWHDAHQKVLLDESWLHALLSQQTPPRRAVTVEQTTDANPLSAGEPQVDWGEALDVPSFYGREEELALLSRWVVEEHCRVVSVLGMGGIGKSALSVTVMHQVATQFEVVIWRSLRDAPSCSTLVEECLQVLAPKLIPDRSESLEGRLRLLLEQLRARRILLVLDNLETLLEEGEGTGHIRAGFESYARLLQQMGETAHQSCLLLTSREKPADQVPMEGSRLLVRTLRLAGLDGQAGAHLLAEKEVVGSLQDQVHLVEVYRGNPLALKIVAQTIVDLFGGEIVSFLEQGEVVFGGVRELLNTQFERLSALEQSVFYWLAIVREPMSLQDLLSALRLPRQASQVLEALDGLGRRSLIERGQRAGSFTLQSVVLEYATAHLIAEAASEIEQDRLSCLISYGLCQAQAKEYVRAIQEHLLVVPLLMQLQSTSPGHANLEARFLWLLDSLRDLPQTSQGYGPANLLSLLRLLRGDLRGLDLSRLVLRGVYLQGVQMQGTNLSRAVFQDCIFTEPFDAITAISMSQNGQYWAAATWRGEVRIWERKQEVGQSLRLAWQAHSATVPTLAFSPDGCQLASVSWDNTVKLWEVTSGRLLWTGWHTGGINWVAFSPDGRLLASCGNDILIKFWDPQSGTNVQTLSGQDGMVCSLAWSPDGKMLASGCYDRSIWVWQIHEAQPATCTQHLLGHTHWVTGLAFAPESTHLASASEDGTVKLWDLSSGECLQTFSEHTDRVLRLAWSPDGRTLASGSFDQAIWLWDLEARRPRTILRGHTSIVYTLAFTPDSHHLFSGSDDGTIRIWDVESGRCLRVIEGHAPSLFDLDWSPESTRLASSGADTLVTLWDGSGTRAPRILRGHRWTVQGVTWSPDGRFLASAGYDNRVALWDAATGVCLHTLEDPDAVDTMFLGVAWSPDGHLLACGSYLRGVHVWEMTTCTRLWVGQTQQPTLIRRIAWSWDGKRLIGGGDDGYIYVWDAADGTQQHQLAGHGGAVMSIAWSPDGMRLASGAGGREGGELFVWETHSWKCVQALFGHPGVIFAVAWSPSGEMLISGDGDGILRWWEVQSGMCVRVQKAHQGTVHRLKVSPDGSMLASCGDDGAIRLWDIESGEPLKTLRRDRPYERVNITGIQGLTEAQKASLRTLGAYEETNVGG</sequence>
<dbReference type="Proteomes" id="UP000597444">
    <property type="component" value="Unassembled WGS sequence"/>
</dbReference>
<evidence type="ECO:0000313" key="6">
    <source>
        <dbReference type="Proteomes" id="UP000597444"/>
    </source>
</evidence>
<dbReference type="PRINTS" id="PR00364">
    <property type="entry name" value="DISEASERSIST"/>
</dbReference>
<dbReference type="InterPro" id="IPR015943">
    <property type="entry name" value="WD40/YVTN_repeat-like_dom_sf"/>
</dbReference>
<dbReference type="Gene3D" id="2.130.10.10">
    <property type="entry name" value="YVTN repeat-like/Quinoprotein amine dehydrogenase"/>
    <property type="match status" value="5"/>
</dbReference>
<dbReference type="SUPFAM" id="SSF50998">
    <property type="entry name" value="Quinoprotein alcohol dehydrogenase-like"/>
    <property type="match status" value="2"/>
</dbReference>
<dbReference type="PANTHER" id="PTHR19848:SF8">
    <property type="entry name" value="F-BOX AND WD REPEAT DOMAIN CONTAINING 7"/>
    <property type="match status" value="1"/>
</dbReference>
<feature type="repeat" description="WD" evidence="3">
    <location>
        <begin position="802"/>
        <end position="843"/>
    </location>
</feature>
<accession>A0A8J3N960</accession>
<keyword evidence="2" id="KW-0677">Repeat</keyword>
<keyword evidence="6" id="KW-1185">Reference proteome</keyword>
<name>A0A8J3N960_9CHLR</name>
<feature type="repeat" description="WD" evidence="3">
    <location>
        <begin position="844"/>
        <end position="885"/>
    </location>
</feature>
<dbReference type="EMBL" id="BNJK01000002">
    <property type="protein sequence ID" value="GHP00256.1"/>
    <property type="molecule type" value="Genomic_DNA"/>
</dbReference>
<dbReference type="PROSITE" id="PS50082">
    <property type="entry name" value="WD_REPEATS_2"/>
    <property type="match status" value="11"/>
</dbReference>
<gene>
    <name evidence="5" type="ORF">KSF_103030</name>
</gene>